<name>A0AA38XKC3_9EURO</name>
<feature type="repeat" description="ANK" evidence="3">
    <location>
        <begin position="258"/>
        <end position="291"/>
    </location>
</feature>
<dbReference type="SMART" id="SM00248">
    <property type="entry name" value="ANK"/>
    <property type="match status" value="5"/>
</dbReference>
<evidence type="ECO:0000256" key="3">
    <source>
        <dbReference type="PROSITE-ProRule" id="PRU00023"/>
    </source>
</evidence>
<organism evidence="5 6">
    <name type="scientific">Cladophialophora chaetospira</name>
    <dbReference type="NCBI Taxonomy" id="386627"/>
    <lineage>
        <taxon>Eukaryota</taxon>
        <taxon>Fungi</taxon>
        <taxon>Dikarya</taxon>
        <taxon>Ascomycota</taxon>
        <taxon>Pezizomycotina</taxon>
        <taxon>Eurotiomycetes</taxon>
        <taxon>Chaetothyriomycetidae</taxon>
        <taxon>Chaetothyriales</taxon>
        <taxon>Herpotrichiellaceae</taxon>
        <taxon>Cladophialophora</taxon>
    </lineage>
</organism>
<dbReference type="Pfam" id="PF17100">
    <property type="entry name" value="NACHT_N"/>
    <property type="match status" value="1"/>
</dbReference>
<evidence type="ECO:0000313" key="6">
    <source>
        <dbReference type="Proteomes" id="UP001172673"/>
    </source>
</evidence>
<dbReference type="SUPFAM" id="SSF48403">
    <property type="entry name" value="Ankyrin repeat"/>
    <property type="match status" value="1"/>
</dbReference>
<dbReference type="Gene3D" id="1.25.40.20">
    <property type="entry name" value="Ankyrin repeat-containing domain"/>
    <property type="match status" value="2"/>
</dbReference>
<keyword evidence="6" id="KW-1185">Reference proteome</keyword>
<dbReference type="PROSITE" id="PS50088">
    <property type="entry name" value="ANK_REPEAT"/>
    <property type="match status" value="4"/>
</dbReference>
<protein>
    <recommendedName>
        <fullName evidence="4">NWD NACHT-NTPase N-terminal domain-containing protein</fullName>
    </recommendedName>
</protein>
<feature type="repeat" description="ANK" evidence="3">
    <location>
        <begin position="326"/>
        <end position="364"/>
    </location>
</feature>
<evidence type="ECO:0000259" key="4">
    <source>
        <dbReference type="Pfam" id="PF17100"/>
    </source>
</evidence>
<dbReference type="Pfam" id="PF13637">
    <property type="entry name" value="Ank_4"/>
    <property type="match status" value="1"/>
</dbReference>
<dbReference type="AlphaFoldDB" id="A0AA38XKC3"/>
<comment type="caution">
    <text evidence="5">The sequence shown here is derived from an EMBL/GenBank/DDBJ whole genome shotgun (WGS) entry which is preliminary data.</text>
</comment>
<gene>
    <name evidence="5" type="ORF">H2200_001110</name>
</gene>
<evidence type="ECO:0000256" key="1">
    <source>
        <dbReference type="ARBA" id="ARBA00022737"/>
    </source>
</evidence>
<proteinExistence type="predicted"/>
<evidence type="ECO:0000256" key="2">
    <source>
        <dbReference type="ARBA" id="ARBA00023043"/>
    </source>
</evidence>
<keyword evidence="2 3" id="KW-0040">ANK repeat</keyword>
<reference evidence="5" key="1">
    <citation type="submission" date="2022-10" db="EMBL/GenBank/DDBJ databases">
        <title>Culturing micro-colonial fungi from biological soil crusts in the Mojave desert and describing Neophaeococcomyces mojavensis, and introducing the new genera and species Taxawa tesnikishii.</title>
        <authorList>
            <person name="Kurbessoian T."/>
            <person name="Stajich J.E."/>
        </authorList>
    </citation>
    <scope>NUCLEOTIDE SEQUENCE</scope>
    <source>
        <strain evidence="5">TK_41</strain>
    </source>
</reference>
<dbReference type="InterPro" id="IPR031359">
    <property type="entry name" value="NACHT_N"/>
</dbReference>
<evidence type="ECO:0000313" key="5">
    <source>
        <dbReference type="EMBL" id="KAJ9615036.1"/>
    </source>
</evidence>
<sequence>MSNPSSNLWEEAYRRFEQENIKLLEDFEDVIQKRNPTGQAIRLGTDQSQKQLVGFINTKMKLSQQQSSQSPALRRTVQMLAKPKDLLLTASAASPPVNVALAGIFLAFSMAELYSSEKTARSDTAYRLAKTFIRRKAACGRVYSQSSNEPEGLRDLRGSLHISYVDMYHTILTTTAKLVCALDDSRWEKRCLRKVQMAFGWSEWAAIHAELESLEDAIKDDEDEIRSYGDMGPWTPAMALISLPTAASAPVTATSVRRGRNALHTAAVNNDLATLQDLLKSNTLDVNSRTRHRWTALSLAAEKGFLDVVEMLLLTPGIDCNTRNVEGNTAVHVTASNRRLSEDRRVAVIRLLASHGAKVDMRNDSKRTAFLDAAQQGNLKVVQVLRQSGADINQVSGRHGWSALHEAASRGHPDVVQWLVDMKIDTRIKTGSGHNCYMTAVQIARTWARDQSDHEKRRRLEESAKCIEAAELASKSKS</sequence>
<dbReference type="EMBL" id="JAPDRK010000002">
    <property type="protein sequence ID" value="KAJ9615036.1"/>
    <property type="molecule type" value="Genomic_DNA"/>
</dbReference>
<accession>A0AA38XKC3</accession>
<dbReference type="Pfam" id="PF12796">
    <property type="entry name" value="Ank_2"/>
    <property type="match status" value="1"/>
</dbReference>
<dbReference type="InterPro" id="IPR036770">
    <property type="entry name" value="Ankyrin_rpt-contain_sf"/>
</dbReference>
<keyword evidence="1" id="KW-0677">Repeat</keyword>
<dbReference type="InterPro" id="IPR002110">
    <property type="entry name" value="Ankyrin_rpt"/>
</dbReference>
<feature type="repeat" description="ANK" evidence="3">
    <location>
        <begin position="365"/>
        <end position="397"/>
    </location>
</feature>
<feature type="domain" description="NWD NACHT-NTPase N-terminal" evidence="4">
    <location>
        <begin position="7"/>
        <end position="221"/>
    </location>
</feature>
<feature type="repeat" description="ANK" evidence="3">
    <location>
        <begin position="399"/>
        <end position="431"/>
    </location>
</feature>
<dbReference type="Proteomes" id="UP001172673">
    <property type="component" value="Unassembled WGS sequence"/>
</dbReference>
<dbReference type="PANTHER" id="PTHR24171">
    <property type="entry name" value="ANKYRIN REPEAT DOMAIN-CONTAINING PROTEIN 39-RELATED"/>
    <property type="match status" value="1"/>
</dbReference>
<dbReference type="PROSITE" id="PS50297">
    <property type="entry name" value="ANK_REP_REGION"/>
    <property type="match status" value="3"/>
</dbReference>